<dbReference type="OrthoDB" id="2400485at2759"/>
<comment type="caution">
    <text evidence="1">The sequence shown here is derived from an EMBL/GenBank/DDBJ whole genome shotgun (WGS) entry which is preliminary data.</text>
</comment>
<dbReference type="AlphaFoldDB" id="A0A1Y2A8X7"/>
<sequence>EAVYDAPWSYCDIRYKVAGQCPTPPQFTGIPKIMATSKTIRTEVVSSQPDSIIFKSQQEYIPRPTPIAKKVNSQVTLTLYELGKVRYHKDTWNEMDYSHGGLGETIKTLNGDHLIKITRPPDNLLAGHHERL</sequence>
<dbReference type="EMBL" id="MCFA01000004">
    <property type="protein sequence ID" value="ORY18966.1"/>
    <property type="molecule type" value="Genomic_DNA"/>
</dbReference>
<reference evidence="1 2" key="1">
    <citation type="submission" date="2016-07" db="EMBL/GenBank/DDBJ databases">
        <title>Pervasive Adenine N6-methylation of Active Genes in Fungi.</title>
        <authorList>
            <consortium name="DOE Joint Genome Institute"/>
            <person name="Mondo S.J."/>
            <person name="Dannebaum R.O."/>
            <person name="Kuo R.C."/>
            <person name="Labutti K."/>
            <person name="Haridas S."/>
            <person name="Kuo A."/>
            <person name="Salamov A."/>
            <person name="Ahrendt S.R."/>
            <person name="Lipzen A."/>
            <person name="Sullivan W."/>
            <person name="Andreopoulos W.B."/>
            <person name="Clum A."/>
            <person name="Lindquist E."/>
            <person name="Daum C."/>
            <person name="Ramamoorthy G.K."/>
            <person name="Gryganskyi A."/>
            <person name="Culley D."/>
            <person name="Magnuson J.K."/>
            <person name="James T.Y."/>
            <person name="O'Malley M.A."/>
            <person name="Stajich J.E."/>
            <person name="Spatafora J.W."/>
            <person name="Visel A."/>
            <person name="Grigoriev I.V."/>
        </authorList>
    </citation>
    <scope>NUCLEOTIDE SEQUENCE [LARGE SCALE GENOMIC DNA]</scope>
    <source>
        <strain evidence="1 2">CBS 115471</strain>
    </source>
</reference>
<accession>A0A1Y2A8X7</accession>
<keyword evidence="2" id="KW-1185">Reference proteome</keyword>
<protein>
    <submittedName>
        <fullName evidence="1">Uncharacterized protein</fullName>
    </submittedName>
</protein>
<organism evidence="1 2">
    <name type="scientific">Clohesyomyces aquaticus</name>
    <dbReference type="NCBI Taxonomy" id="1231657"/>
    <lineage>
        <taxon>Eukaryota</taxon>
        <taxon>Fungi</taxon>
        <taxon>Dikarya</taxon>
        <taxon>Ascomycota</taxon>
        <taxon>Pezizomycotina</taxon>
        <taxon>Dothideomycetes</taxon>
        <taxon>Pleosporomycetidae</taxon>
        <taxon>Pleosporales</taxon>
        <taxon>Lindgomycetaceae</taxon>
        <taxon>Clohesyomyces</taxon>
    </lineage>
</organism>
<dbReference type="Proteomes" id="UP000193144">
    <property type="component" value="Unassembled WGS sequence"/>
</dbReference>
<proteinExistence type="predicted"/>
<evidence type="ECO:0000313" key="2">
    <source>
        <dbReference type="Proteomes" id="UP000193144"/>
    </source>
</evidence>
<gene>
    <name evidence="1" type="ORF">BCR34DRAFT_472464</name>
</gene>
<name>A0A1Y2A8X7_9PLEO</name>
<evidence type="ECO:0000313" key="1">
    <source>
        <dbReference type="EMBL" id="ORY18966.1"/>
    </source>
</evidence>
<feature type="non-terminal residue" evidence="1">
    <location>
        <position position="1"/>
    </location>
</feature>